<sequence length="121" mass="13625">MLMTKCCRKNSVTSKSNTYQKEALRLFSIPTKSVSFSSSTILTTYPTFDVFGFHFKLSAGRAHDNVVLYSDVLNHALGSLNITPKQTVQSRNEIKNIIEKYDNIIVDGTEFACDRPSDDDH</sequence>
<organism evidence="1 2">
    <name type="scientific">Thiocapsa imhoffii</name>
    <dbReference type="NCBI Taxonomy" id="382777"/>
    <lineage>
        <taxon>Bacteria</taxon>
        <taxon>Pseudomonadati</taxon>
        <taxon>Pseudomonadota</taxon>
        <taxon>Gammaproteobacteria</taxon>
        <taxon>Chromatiales</taxon>
        <taxon>Chromatiaceae</taxon>
        <taxon>Thiocapsa</taxon>
    </lineage>
</organism>
<accession>A0A9X0WI73</accession>
<dbReference type="Proteomes" id="UP001138802">
    <property type="component" value="Unassembled WGS sequence"/>
</dbReference>
<name>A0A9X0WI73_9GAMM</name>
<reference evidence="1 2" key="1">
    <citation type="journal article" date="2020" name="Microorganisms">
        <title>Osmotic Adaptation and Compatible Solute Biosynthesis of Phototrophic Bacteria as Revealed from Genome Analyses.</title>
        <authorList>
            <person name="Imhoff J.F."/>
            <person name="Rahn T."/>
            <person name="Kunzel S."/>
            <person name="Keller A."/>
            <person name="Neulinger S.C."/>
        </authorList>
    </citation>
    <scope>NUCLEOTIDE SEQUENCE [LARGE SCALE GENOMIC DNA]</scope>
    <source>
        <strain evidence="1 2">DSM 21303</strain>
    </source>
</reference>
<protein>
    <submittedName>
        <fullName evidence="1">Uncharacterized protein</fullName>
    </submittedName>
</protein>
<evidence type="ECO:0000313" key="1">
    <source>
        <dbReference type="EMBL" id="MBK1645179.1"/>
    </source>
</evidence>
<proteinExistence type="predicted"/>
<keyword evidence="2" id="KW-1185">Reference proteome</keyword>
<dbReference type="EMBL" id="NRSD01000010">
    <property type="protein sequence ID" value="MBK1645179.1"/>
    <property type="molecule type" value="Genomic_DNA"/>
</dbReference>
<dbReference type="AlphaFoldDB" id="A0A9X0WI73"/>
<gene>
    <name evidence="1" type="ORF">CKO25_11085</name>
</gene>
<comment type="caution">
    <text evidence="1">The sequence shown here is derived from an EMBL/GenBank/DDBJ whole genome shotgun (WGS) entry which is preliminary data.</text>
</comment>
<evidence type="ECO:0000313" key="2">
    <source>
        <dbReference type="Proteomes" id="UP001138802"/>
    </source>
</evidence>